<keyword evidence="2" id="KW-0479">Metal-binding</keyword>
<protein>
    <submittedName>
        <fullName evidence="8">Cytochrome B6</fullName>
    </submittedName>
</protein>
<dbReference type="PROSITE" id="PS51296">
    <property type="entry name" value="RIESKE"/>
    <property type="match status" value="1"/>
</dbReference>
<dbReference type="SUPFAM" id="SSF50022">
    <property type="entry name" value="ISP domain"/>
    <property type="match status" value="1"/>
</dbReference>
<keyword evidence="3" id="KW-0408">Iron</keyword>
<dbReference type="RefSeq" id="WP_046279992.1">
    <property type="nucleotide sequence ID" value="NZ_LATL02000318.1"/>
</dbReference>
<dbReference type="AlphaFoldDB" id="A0A0F5YDM9"/>
<dbReference type="InterPro" id="IPR005805">
    <property type="entry name" value="Rieske_Fe-S_prot_C"/>
</dbReference>
<dbReference type="CDD" id="cd03467">
    <property type="entry name" value="Rieske"/>
    <property type="match status" value="1"/>
</dbReference>
<organism evidence="8 9">
    <name type="scientific">Limnoraphis robusta CS-951</name>
    <dbReference type="NCBI Taxonomy" id="1637645"/>
    <lineage>
        <taxon>Bacteria</taxon>
        <taxon>Bacillati</taxon>
        <taxon>Cyanobacteriota</taxon>
        <taxon>Cyanophyceae</taxon>
        <taxon>Oscillatoriophycideae</taxon>
        <taxon>Oscillatoriales</taxon>
        <taxon>Sirenicapillariaceae</taxon>
        <taxon>Limnoraphis</taxon>
    </lineage>
</organism>
<evidence type="ECO:0000259" key="7">
    <source>
        <dbReference type="PROSITE" id="PS51296"/>
    </source>
</evidence>
<name>A0A0F5YDM9_9CYAN</name>
<keyword evidence="1" id="KW-0001">2Fe-2S</keyword>
<dbReference type="PRINTS" id="PR00162">
    <property type="entry name" value="RIESKE"/>
</dbReference>
<accession>A0A0F5YDM9</accession>
<keyword evidence="5" id="KW-1015">Disulfide bond</keyword>
<proteinExistence type="predicted"/>
<dbReference type="PANTHER" id="PTHR10134">
    <property type="entry name" value="CYTOCHROME B-C1 COMPLEX SUBUNIT RIESKE, MITOCHONDRIAL"/>
    <property type="match status" value="1"/>
</dbReference>
<dbReference type="InterPro" id="IPR014349">
    <property type="entry name" value="Rieske_Fe-S_prot"/>
</dbReference>
<dbReference type="GO" id="GO:0016705">
    <property type="term" value="F:oxidoreductase activity, acting on paired donors, with incorporation or reduction of molecular oxygen"/>
    <property type="evidence" value="ECO:0007669"/>
    <property type="project" value="UniProtKB-ARBA"/>
</dbReference>
<evidence type="ECO:0000256" key="6">
    <source>
        <dbReference type="ARBA" id="ARBA00034078"/>
    </source>
</evidence>
<comment type="caution">
    <text evidence="8">The sequence shown here is derived from an EMBL/GenBank/DDBJ whole genome shotgun (WGS) entry which is preliminary data.</text>
</comment>
<dbReference type="OrthoDB" id="9767869at2"/>
<dbReference type="Proteomes" id="UP000033607">
    <property type="component" value="Unassembled WGS sequence"/>
</dbReference>
<dbReference type="Gene3D" id="2.102.10.10">
    <property type="entry name" value="Rieske [2Fe-2S] iron-sulphur domain"/>
    <property type="match status" value="1"/>
</dbReference>
<evidence type="ECO:0000256" key="3">
    <source>
        <dbReference type="ARBA" id="ARBA00023004"/>
    </source>
</evidence>
<comment type="cofactor">
    <cofactor evidence="6">
        <name>[2Fe-2S] cluster</name>
        <dbReference type="ChEBI" id="CHEBI:190135"/>
    </cofactor>
</comment>
<evidence type="ECO:0000313" key="9">
    <source>
        <dbReference type="Proteomes" id="UP000033607"/>
    </source>
</evidence>
<evidence type="ECO:0000256" key="5">
    <source>
        <dbReference type="ARBA" id="ARBA00023157"/>
    </source>
</evidence>
<reference evidence="8 9" key="1">
    <citation type="submission" date="2015-06" db="EMBL/GenBank/DDBJ databases">
        <title>Draft genome assembly of filamentous brackish cyanobacterium Limnoraphis robusta strain CS-951.</title>
        <authorList>
            <person name="Willis A."/>
            <person name="Parks M."/>
            <person name="Burford M.A."/>
        </authorList>
    </citation>
    <scope>NUCLEOTIDE SEQUENCE [LARGE SCALE GENOMIC DNA]</scope>
    <source>
        <strain evidence="8 9">CS-951</strain>
    </source>
</reference>
<dbReference type="EMBL" id="LATL02000318">
    <property type="protein sequence ID" value="KKD36732.1"/>
    <property type="molecule type" value="Genomic_DNA"/>
</dbReference>
<evidence type="ECO:0000256" key="1">
    <source>
        <dbReference type="ARBA" id="ARBA00022714"/>
    </source>
</evidence>
<feature type="domain" description="Rieske" evidence="7">
    <location>
        <begin position="45"/>
        <end position="143"/>
    </location>
</feature>
<dbReference type="Pfam" id="PF00355">
    <property type="entry name" value="Rieske"/>
    <property type="match status" value="1"/>
</dbReference>
<dbReference type="GO" id="GO:0004497">
    <property type="term" value="F:monooxygenase activity"/>
    <property type="evidence" value="ECO:0007669"/>
    <property type="project" value="UniProtKB-ARBA"/>
</dbReference>
<dbReference type="GO" id="GO:0016020">
    <property type="term" value="C:membrane"/>
    <property type="evidence" value="ECO:0007669"/>
    <property type="project" value="InterPro"/>
</dbReference>
<dbReference type="InterPro" id="IPR017941">
    <property type="entry name" value="Rieske_2Fe-2S"/>
</dbReference>
<dbReference type="PROSITE" id="PS51257">
    <property type="entry name" value="PROKAR_LIPOPROTEIN"/>
    <property type="match status" value="1"/>
</dbReference>
<dbReference type="GO" id="GO:0046872">
    <property type="term" value="F:metal ion binding"/>
    <property type="evidence" value="ECO:0007669"/>
    <property type="project" value="UniProtKB-KW"/>
</dbReference>
<evidence type="ECO:0000256" key="4">
    <source>
        <dbReference type="ARBA" id="ARBA00023014"/>
    </source>
</evidence>
<keyword evidence="4" id="KW-0411">Iron-sulfur</keyword>
<dbReference type="InterPro" id="IPR036922">
    <property type="entry name" value="Rieske_2Fe-2S_sf"/>
</dbReference>
<evidence type="ECO:0000256" key="2">
    <source>
        <dbReference type="ARBA" id="ARBA00022723"/>
    </source>
</evidence>
<sequence length="146" mass="15635">MKRREFLTWVGIGGLATYLPVALAACSPQKTELPLTVSATNSEGYQSIGTLDQLTEKGQLLSKELAIGSVLVIQKPDNPQEVIAVNPSCPHAGCSVNWKADQNAFICPCHDSKFAADGQLLEGPAEEPLKRYEAKLEGKTILVKAG</sequence>
<gene>
    <name evidence="8" type="ORF">WN50_18170</name>
</gene>
<dbReference type="GO" id="GO:0051537">
    <property type="term" value="F:2 iron, 2 sulfur cluster binding"/>
    <property type="evidence" value="ECO:0007669"/>
    <property type="project" value="UniProtKB-KW"/>
</dbReference>
<evidence type="ECO:0000313" key="8">
    <source>
        <dbReference type="EMBL" id="KKD36732.1"/>
    </source>
</evidence>